<accession>A0A9J7BKQ3</accession>
<evidence type="ECO:0000256" key="2">
    <source>
        <dbReference type="ARBA" id="ARBA00022803"/>
    </source>
</evidence>
<keyword evidence="7" id="KW-1185">Reference proteome</keyword>
<dbReference type="InterPro" id="IPR036280">
    <property type="entry name" value="Multihaem_cyt_sf"/>
</dbReference>
<proteinExistence type="predicted"/>
<dbReference type="SMART" id="SM00028">
    <property type="entry name" value="TPR"/>
    <property type="match status" value="4"/>
</dbReference>
<feature type="domain" description="Cytochrome c-552/4" evidence="5">
    <location>
        <begin position="108"/>
        <end position="188"/>
    </location>
</feature>
<evidence type="ECO:0000256" key="4">
    <source>
        <dbReference type="SAM" id="SignalP"/>
    </source>
</evidence>
<dbReference type="EMBL" id="CP093313">
    <property type="protein sequence ID" value="UWZ83408.1"/>
    <property type="molecule type" value="Genomic_DNA"/>
</dbReference>
<organism evidence="6 7">
    <name type="scientific">Occallatibacter riparius</name>
    <dbReference type="NCBI Taxonomy" id="1002689"/>
    <lineage>
        <taxon>Bacteria</taxon>
        <taxon>Pseudomonadati</taxon>
        <taxon>Acidobacteriota</taxon>
        <taxon>Terriglobia</taxon>
        <taxon>Terriglobales</taxon>
        <taxon>Acidobacteriaceae</taxon>
        <taxon>Occallatibacter</taxon>
    </lineage>
</organism>
<evidence type="ECO:0000313" key="6">
    <source>
        <dbReference type="EMBL" id="UWZ83408.1"/>
    </source>
</evidence>
<name>A0A9J7BKQ3_9BACT</name>
<dbReference type="PANTHER" id="PTHR44858">
    <property type="entry name" value="TETRATRICOPEPTIDE REPEAT PROTEIN 6"/>
    <property type="match status" value="1"/>
</dbReference>
<dbReference type="Pfam" id="PF13432">
    <property type="entry name" value="TPR_16"/>
    <property type="match status" value="2"/>
</dbReference>
<gene>
    <name evidence="6" type="ORF">MOP44_22930</name>
</gene>
<keyword evidence="1" id="KW-0677">Repeat</keyword>
<feature type="chain" id="PRO_5039913522" evidence="4">
    <location>
        <begin position="29"/>
        <end position="785"/>
    </location>
</feature>
<evidence type="ECO:0000256" key="3">
    <source>
        <dbReference type="PROSITE-ProRule" id="PRU00339"/>
    </source>
</evidence>
<dbReference type="Gene3D" id="1.25.40.10">
    <property type="entry name" value="Tetratricopeptide repeat domain"/>
    <property type="match status" value="2"/>
</dbReference>
<dbReference type="InterPro" id="IPR023155">
    <property type="entry name" value="Cyt_c-552/4"/>
</dbReference>
<dbReference type="InterPro" id="IPR011990">
    <property type="entry name" value="TPR-like_helical_dom_sf"/>
</dbReference>
<dbReference type="AlphaFoldDB" id="A0A9J7BKQ3"/>
<feature type="repeat" description="TPR" evidence="3">
    <location>
        <begin position="670"/>
        <end position="703"/>
    </location>
</feature>
<dbReference type="SUPFAM" id="SSF48452">
    <property type="entry name" value="TPR-like"/>
    <property type="match status" value="1"/>
</dbReference>
<evidence type="ECO:0000313" key="7">
    <source>
        <dbReference type="Proteomes" id="UP001059380"/>
    </source>
</evidence>
<feature type="signal peptide" evidence="4">
    <location>
        <begin position="1"/>
        <end position="28"/>
    </location>
</feature>
<evidence type="ECO:0000259" key="5">
    <source>
        <dbReference type="Pfam" id="PF13435"/>
    </source>
</evidence>
<keyword evidence="4" id="KW-0732">Signal</keyword>
<dbReference type="PROSITE" id="PS50005">
    <property type="entry name" value="TPR"/>
    <property type="match status" value="2"/>
</dbReference>
<dbReference type="Pfam" id="PF13435">
    <property type="entry name" value="Cytochrome_C554"/>
    <property type="match status" value="1"/>
</dbReference>
<dbReference type="InterPro" id="IPR019734">
    <property type="entry name" value="TPR_rpt"/>
</dbReference>
<dbReference type="InterPro" id="IPR050498">
    <property type="entry name" value="Ycf3"/>
</dbReference>
<keyword evidence="2 3" id="KW-0802">TPR repeat</keyword>
<dbReference type="KEGG" id="orp:MOP44_22930"/>
<protein>
    <submittedName>
        <fullName evidence="6">Tetratricopeptide repeat protein</fullName>
    </submittedName>
</protein>
<evidence type="ECO:0000256" key="1">
    <source>
        <dbReference type="ARBA" id="ARBA00022737"/>
    </source>
</evidence>
<dbReference type="Proteomes" id="UP001059380">
    <property type="component" value="Chromosome"/>
</dbReference>
<dbReference type="Gene3D" id="1.10.1130.10">
    <property type="entry name" value="Flavocytochrome C3, Chain A"/>
    <property type="match status" value="1"/>
</dbReference>
<dbReference type="SUPFAM" id="SSF48695">
    <property type="entry name" value="Multiheme cytochromes"/>
    <property type="match status" value="1"/>
</dbReference>
<sequence length="785" mass="87025">MSRTVLRRAILTVIVVAFSLTVTYAVLAASGPGDNTSAAAPAGDAPSTAGAAYTANIKITGPTTQFHNTVAAKYNYAFGKESPFLPSNAMSANGQFISPKSFPTAEYCGHCHKAAYHQWRESVHSNSFRAPWYLKNVNMLIDEKGVQFSRHCEGCHNPVALLSGDLTQGMPKKRPFEDEGITCSTCHSIQSTDATGTGSYVMGIPAVLVDEKGEPVTRQVSDAEILAHLDRHSKAVMRPLYKTAEFCAACHKAAIPTALDDYKFLRAFSVYDEWQGASFTKQSPLPFYRKDSVSQCQTCHMPKNDEAAEDPGAKDGRFASHRWLGGNSLMPAYYHYDEQAKKLADFLRNGPDGKGVLNVDIFGLEKENAAATSTDNVEIAPLGLTHFAIAPGETLTADVVIQNKGIAHSLVPEQRDFYESWVDFVVKDEAGKVLAESGFIKPDGELDPSAHSFTNRLINTKGELNDIHQIWHNRVLAYNNSIQSGRSQLARYRFRLPKNAKGKYTITATVKYRRFNQHFVDYAMADDPTMPGSKKYPMPVMEIATETRTLYVGDNPPVQPGPDENKEWMRWNNYGIALLDAQQYAASVHAFERVAALRPDYADAFTNMAVVEISWERYDDAKANLAKALTLLPNDPRALYYRALVERNAGQVDEAIADLEAVVAAYPRSKDGWRELGFSRYQKHDYPGARDAYEKLQSIDPDDLAAHYQLAILYRRTGDKARAAIENAKFTDQKDDPTASEYALQFLGKHPEVAAESVVWHTHDLTGDKKAPQKIHYTYIPGAGF</sequence>
<dbReference type="PANTHER" id="PTHR44858:SF1">
    <property type="entry name" value="UDP-N-ACETYLGLUCOSAMINE--PEPTIDE N-ACETYLGLUCOSAMINYLTRANSFERASE SPINDLY-RELATED"/>
    <property type="match status" value="1"/>
</dbReference>
<dbReference type="RefSeq" id="WP_260792743.1">
    <property type="nucleotide sequence ID" value="NZ_CP093313.1"/>
</dbReference>
<reference evidence="6" key="1">
    <citation type="submission" date="2021-04" db="EMBL/GenBank/DDBJ databases">
        <title>Phylogenetic analysis of Acidobacteriaceae.</title>
        <authorList>
            <person name="Qiu L."/>
            <person name="Zhang Q."/>
        </authorList>
    </citation>
    <scope>NUCLEOTIDE SEQUENCE</scope>
    <source>
        <strain evidence="6">DSM 25168</strain>
    </source>
</reference>
<feature type="repeat" description="TPR" evidence="3">
    <location>
        <begin position="602"/>
        <end position="635"/>
    </location>
</feature>